<comment type="similarity">
    <text evidence="7">Belongs to the binding-protein-dependent transport system permease family.</text>
</comment>
<keyword evidence="2 7" id="KW-0813">Transport</keyword>
<dbReference type="GO" id="GO:0055085">
    <property type="term" value="P:transmembrane transport"/>
    <property type="evidence" value="ECO:0007669"/>
    <property type="project" value="InterPro"/>
</dbReference>
<dbReference type="PANTHER" id="PTHR30193:SF1">
    <property type="entry name" value="ABC TRANSPORTER PERMEASE PROTEIN YESP-RELATED"/>
    <property type="match status" value="1"/>
</dbReference>
<accession>A0A523RST1</accession>
<dbReference type="AlphaFoldDB" id="A0A523RST1"/>
<evidence type="ECO:0000256" key="7">
    <source>
        <dbReference type="RuleBase" id="RU363032"/>
    </source>
</evidence>
<evidence type="ECO:0000313" key="10">
    <source>
        <dbReference type="Proteomes" id="UP000316360"/>
    </source>
</evidence>
<evidence type="ECO:0000313" key="9">
    <source>
        <dbReference type="EMBL" id="TET08797.1"/>
    </source>
</evidence>
<gene>
    <name evidence="9" type="ORF">E3J84_05850</name>
</gene>
<keyword evidence="3" id="KW-1003">Cell membrane</keyword>
<feature type="transmembrane region" description="Helical" evidence="7">
    <location>
        <begin position="303"/>
        <end position="323"/>
    </location>
</feature>
<dbReference type="Gene3D" id="1.10.3720.10">
    <property type="entry name" value="MetI-like"/>
    <property type="match status" value="1"/>
</dbReference>
<feature type="transmembrane region" description="Helical" evidence="7">
    <location>
        <begin position="113"/>
        <end position="134"/>
    </location>
</feature>
<evidence type="ECO:0000256" key="6">
    <source>
        <dbReference type="ARBA" id="ARBA00023136"/>
    </source>
</evidence>
<evidence type="ECO:0000259" key="8">
    <source>
        <dbReference type="PROSITE" id="PS50928"/>
    </source>
</evidence>
<reference evidence="9 10" key="1">
    <citation type="submission" date="2019-03" db="EMBL/GenBank/DDBJ databases">
        <title>Metabolic potential of uncultured bacteria and archaea associated with petroleum seepage in deep-sea sediments.</title>
        <authorList>
            <person name="Dong X."/>
            <person name="Hubert C."/>
        </authorList>
    </citation>
    <scope>NUCLEOTIDE SEQUENCE [LARGE SCALE GENOMIC DNA]</scope>
    <source>
        <strain evidence="9">E44_bin7</strain>
    </source>
</reference>
<evidence type="ECO:0000256" key="3">
    <source>
        <dbReference type="ARBA" id="ARBA00022475"/>
    </source>
</evidence>
<organism evidence="9 10">
    <name type="scientific">Aerophobetes bacterium</name>
    <dbReference type="NCBI Taxonomy" id="2030807"/>
    <lineage>
        <taxon>Bacteria</taxon>
        <taxon>Candidatus Aerophobota</taxon>
    </lineage>
</organism>
<feature type="transmembrane region" description="Helical" evidence="7">
    <location>
        <begin position="271"/>
        <end position="291"/>
    </location>
</feature>
<feature type="transmembrane region" description="Helical" evidence="7">
    <location>
        <begin position="201"/>
        <end position="220"/>
    </location>
</feature>
<feature type="transmembrane region" description="Helical" evidence="7">
    <location>
        <begin position="146"/>
        <end position="167"/>
    </location>
</feature>
<dbReference type="InterPro" id="IPR035906">
    <property type="entry name" value="MetI-like_sf"/>
</dbReference>
<protein>
    <submittedName>
        <fullName evidence="9">Sugar ABC transporter permease</fullName>
    </submittedName>
</protein>
<dbReference type="Proteomes" id="UP000316360">
    <property type="component" value="Unassembled WGS sequence"/>
</dbReference>
<dbReference type="EMBL" id="SOKJ01000334">
    <property type="protein sequence ID" value="TET08797.1"/>
    <property type="molecule type" value="Genomic_DNA"/>
</dbReference>
<dbReference type="CDD" id="cd06261">
    <property type="entry name" value="TM_PBP2"/>
    <property type="match status" value="1"/>
</dbReference>
<name>A0A523RST1_UNCAE</name>
<dbReference type="InterPro" id="IPR051393">
    <property type="entry name" value="ABC_transporter_permease"/>
</dbReference>
<evidence type="ECO:0000256" key="2">
    <source>
        <dbReference type="ARBA" id="ARBA00022448"/>
    </source>
</evidence>
<keyword evidence="6 7" id="KW-0472">Membrane</keyword>
<dbReference type="Pfam" id="PF00528">
    <property type="entry name" value="BPD_transp_1"/>
    <property type="match status" value="1"/>
</dbReference>
<dbReference type="PANTHER" id="PTHR30193">
    <property type="entry name" value="ABC TRANSPORTER PERMEASE PROTEIN"/>
    <property type="match status" value="1"/>
</dbReference>
<dbReference type="PROSITE" id="PS50928">
    <property type="entry name" value="ABC_TM1"/>
    <property type="match status" value="1"/>
</dbReference>
<feature type="transmembrane region" description="Helical" evidence="7">
    <location>
        <begin position="49"/>
        <end position="72"/>
    </location>
</feature>
<evidence type="ECO:0000256" key="5">
    <source>
        <dbReference type="ARBA" id="ARBA00022989"/>
    </source>
</evidence>
<comment type="caution">
    <text evidence="9">The sequence shown here is derived from an EMBL/GenBank/DDBJ whole genome shotgun (WGS) entry which is preliminary data.</text>
</comment>
<dbReference type="InterPro" id="IPR000515">
    <property type="entry name" value="MetI-like"/>
</dbReference>
<dbReference type="SUPFAM" id="SSF161098">
    <property type="entry name" value="MetI-like"/>
    <property type="match status" value="1"/>
</dbReference>
<sequence length="333" mass="38380">MKMSRVEVNSVVIPKKTPQQEKIPQKQNIVKSMIGRFARWRARGRHENLWGYSFILPWIIGFFLLVAFPFFFSLYISLTNWNILGARKFIGLRNFQEILFLDPRIWKTLYNTAYLAFFCVIICTIVALGLALLVNQKVKFISTFRLVFYLPSVVAGVSLFILWTWIFDPSRKGLMNMVIGFFGLGPIGWHKSEIWVKPSLILMYCFLVGGGMMIFLAGLQGISEQLYESAEIDGASRIRKFFSITLPMLSPTLFLQLTMGIIGYFQVFVPIFIMTGGGPADASLVLSLSIYRNAFEWYRMGYSCAISWFMFVVVMILTAFHFIGSRRWVYYEA</sequence>
<proteinExistence type="inferred from homology"/>
<keyword evidence="4 7" id="KW-0812">Transmembrane</keyword>
<comment type="subcellular location">
    <subcellularLocation>
        <location evidence="1 7">Cell membrane</location>
        <topology evidence="1 7">Multi-pass membrane protein</topology>
    </subcellularLocation>
</comment>
<feature type="domain" description="ABC transmembrane type-1" evidence="8">
    <location>
        <begin position="109"/>
        <end position="321"/>
    </location>
</feature>
<dbReference type="GO" id="GO:0005886">
    <property type="term" value="C:plasma membrane"/>
    <property type="evidence" value="ECO:0007669"/>
    <property type="project" value="UniProtKB-SubCell"/>
</dbReference>
<feature type="transmembrane region" description="Helical" evidence="7">
    <location>
        <begin position="241"/>
        <end position="265"/>
    </location>
</feature>
<evidence type="ECO:0000256" key="4">
    <source>
        <dbReference type="ARBA" id="ARBA00022692"/>
    </source>
</evidence>
<keyword evidence="5 7" id="KW-1133">Transmembrane helix</keyword>
<evidence type="ECO:0000256" key="1">
    <source>
        <dbReference type="ARBA" id="ARBA00004651"/>
    </source>
</evidence>